<sequence length="398" mass="46023">MAVATISDEDFDTNNDDRYLEFFCLIWLDDNINAKETRDTEQNLRSIINNLKKFQDVTKCQEFIERRSQNDRLILIVSGQLERKIIPCIHQIRQVISVYVYCMNKKSNEAWACKFAKVKGVEIDLDKLVSRIKTDHKIQKKVEEPLSINIFTASADSGTSTMEVNGEFVFSQILINCLLRLKSTQLDTKELINHCKNEYEGNQIELSNISEFQQDYSPKKVLRCTDYWKALAFLDLSDASGDLERILFEINADPKIVTTKPFADISKHSEFSDEAEVLFMIGSIFRLKSIKRDENQVWIIQMTLCNDDEHDLKQVLTYMKQQIGSGETNLRTSGKVLCRMGKFDLAEKYLKSLLKELPSNHPLISSVYEDLGQLASQTGHFNMSVQWHQKSLVFKKRN</sequence>
<dbReference type="Proteomes" id="UP000663825">
    <property type="component" value="Unassembled WGS sequence"/>
</dbReference>
<dbReference type="Gene3D" id="3.90.176.10">
    <property type="entry name" value="Toxin ADP-ribosyltransferase, Chain A, domain 1"/>
    <property type="match status" value="1"/>
</dbReference>
<dbReference type="InterPro" id="IPR011990">
    <property type="entry name" value="TPR-like_helical_dom_sf"/>
</dbReference>
<dbReference type="EMBL" id="CAJNXB010003762">
    <property type="protein sequence ID" value="CAF3334875.1"/>
    <property type="molecule type" value="Genomic_DNA"/>
</dbReference>
<name>A0A817UV71_9BILA</name>
<comment type="caution">
    <text evidence="1">The sequence shown here is derived from an EMBL/GenBank/DDBJ whole genome shotgun (WGS) entry which is preliminary data.</text>
</comment>
<proteinExistence type="predicted"/>
<protein>
    <submittedName>
        <fullName evidence="1">Uncharacterized protein</fullName>
    </submittedName>
</protein>
<evidence type="ECO:0000313" key="4">
    <source>
        <dbReference type="Proteomes" id="UP000663873"/>
    </source>
</evidence>
<evidence type="ECO:0000313" key="2">
    <source>
        <dbReference type="EMBL" id="CAF4320334.1"/>
    </source>
</evidence>
<evidence type="ECO:0000313" key="1">
    <source>
        <dbReference type="EMBL" id="CAF3334875.1"/>
    </source>
</evidence>
<accession>A0A817UV71</accession>
<dbReference type="AlphaFoldDB" id="A0A817UV71"/>
<dbReference type="Proteomes" id="UP000663873">
    <property type="component" value="Unassembled WGS sequence"/>
</dbReference>
<dbReference type="SUPFAM" id="SSF48452">
    <property type="entry name" value="TPR-like"/>
    <property type="match status" value="1"/>
</dbReference>
<dbReference type="EMBL" id="CAJOBP010001904">
    <property type="protein sequence ID" value="CAF4320334.1"/>
    <property type="molecule type" value="Genomic_DNA"/>
</dbReference>
<dbReference type="Gene3D" id="1.25.40.10">
    <property type="entry name" value="Tetratricopeptide repeat domain"/>
    <property type="match status" value="1"/>
</dbReference>
<reference evidence="1" key="1">
    <citation type="submission" date="2021-02" db="EMBL/GenBank/DDBJ databases">
        <authorList>
            <person name="Nowell W R."/>
        </authorList>
    </citation>
    <scope>NUCLEOTIDE SEQUENCE</scope>
</reference>
<organism evidence="1 3">
    <name type="scientific">Rotaria socialis</name>
    <dbReference type="NCBI Taxonomy" id="392032"/>
    <lineage>
        <taxon>Eukaryota</taxon>
        <taxon>Metazoa</taxon>
        <taxon>Spiralia</taxon>
        <taxon>Gnathifera</taxon>
        <taxon>Rotifera</taxon>
        <taxon>Eurotatoria</taxon>
        <taxon>Bdelloidea</taxon>
        <taxon>Philodinida</taxon>
        <taxon>Philodinidae</taxon>
        <taxon>Rotaria</taxon>
    </lineage>
</organism>
<dbReference type="OrthoDB" id="10034949at2759"/>
<gene>
    <name evidence="1" type="ORF">TIS948_LOCUS21764</name>
    <name evidence="2" type="ORF">UJA718_LOCUS13823</name>
</gene>
<keyword evidence="4" id="KW-1185">Reference proteome</keyword>
<evidence type="ECO:0000313" key="3">
    <source>
        <dbReference type="Proteomes" id="UP000663825"/>
    </source>
</evidence>